<name>A0A1H4BCE5_9BACT</name>
<dbReference type="GO" id="GO:0005198">
    <property type="term" value="F:structural molecule activity"/>
    <property type="evidence" value="ECO:0007669"/>
    <property type="project" value="InterPro"/>
</dbReference>
<protein>
    <submittedName>
        <fullName evidence="1">Conserved hypothetical phage tail region protein</fullName>
    </submittedName>
</protein>
<proteinExistence type="predicted"/>
<dbReference type="PANTHER" id="PTHR38009:SF1">
    <property type="entry name" value="CONSERVED HYPOTHETICAL PHAGE TAIL PROTEIN"/>
    <property type="match status" value="1"/>
</dbReference>
<dbReference type="Pfam" id="PF06841">
    <property type="entry name" value="Phage_T4_gp19"/>
    <property type="match status" value="1"/>
</dbReference>
<dbReference type="OrthoDB" id="9799891at2"/>
<dbReference type="NCBIfam" id="TIGR02241">
    <property type="entry name" value="conserved hypothetical phage tail region protein"/>
    <property type="match status" value="1"/>
</dbReference>
<gene>
    <name evidence="1" type="ORF">SAMN05660909_02052</name>
</gene>
<evidence type="ECO:0000313" key="1">
    <source>
        <dbReference type="EMBL" id="SEA45885.1"/>
    </source>
</evidence>
<dbReference type="Proteomes" id="UP000199656">
    <property type="component" value="Unassembled WGS sequence"/>
</dbReference>
<accession>A0A1H4BCE5</accession>
<keyword evidence="2" id="KW-1185">Reference proteome</keyword>
<reference evidence="2" key="1">
    <citation type="submission" date="2016-10" db="EMBL/GenBank/DDBJ databases">
        <authorList>
            <person name="Varghese N."/>
            <person name="Submissions S."/>
        </authorList>
    </citation>
    <scope>NUCLEOTIDE SEQUENCE [LARGE SCALE GENOMIC DNA]</scope>
    <source>
        <strain evidence="2">DSM 23920</strain>
    </source>
</reference>
<dbReference type="PANTHER" id="PTHR38009">
    <property type="entry name" value="CONSERVED HYPOTHETICAL PHAGE TAIL PROTEIN"/>
    <property type="match status" value="1"/>
</dbReference>
<dbReference type="EMBL" id="FNRL01000007">
    <property type="protein sequence ID" value="SEA45885.1"/>
    <property type="molecule type" value="Genomic_DNA"/>
</dbReference>
<dbReference type="STRING" id="408074.SAMN05660909_02052"/>
<dbReference type="InterPro" id="IPR011747">
    <property type="entry name" value="CHP02241"/>
</dbReference>
<organism evidence="1 2">
    <name type="scientific">Chitinophaga terrae</name>
    <name type="common">ex Kim and Jung 2007</name>
    <dbReference type="NCBI Taxonomy" id="408074"/>
    <lineage>
        <taxon>Bacteria</taxon>
        <taxon>Pseudomonadati</taxon>
        <taxon>Bacteroidota</taxon>
        <taxon>Chitinophagia</taxon>
        <taxon>Chitinophagales</taxon>
        <taxon>Chitinophagaceae</taxon>
        <taxon>Chitinophaga</taxon>
    </lineage>
</organism>
<dbReference type="RefSeq" id="WP_089761254.1">
    <property type="nucleotide sequence ID" value="NZ_BKAT01000037.1"/>
</dbReference>
<dbReference type="AlphaFoldDB" id="A0A1H4BCE5"/>
<dbReference type="InterPro" id="IPR010667">
    <property type="entry name" value="Phage_T4_Gp19"/>
</dbReference>
<sequence>MADIYYPPVSFHFKVEFGFTEALHGVTAGKQDIMFQSVGGLSTDLQTEALKEGGENRFEHEVPVRTKYPNLVLKRGIVKDSALIKWCLNTFEHLEIRPVDLEVKLLNEKHEPLITWAVKQAWPKKWSTEELTAMESKILIESLELRYQFFTIL</sequence>
<evidence type="ECO:0000313" key="2">
    <source>
        <dbReference type="Proteomes" id="UP000199656"/>
    </source>
</evidence>